<dbReference type="EMBL" id="MN740020">
    <property type="protein sequence ID" value="QHT84603.1"/>
    <property type="molecule type" value="Genomic_DNA"/>
</dbReference>
<organism evidence="2">
    <name type="scientific">viral metagenome</name>
    <dbReference type="NCBI Taxonomy" id="1070528"/>
    <lineage>
        <taxon>unclassified sequences</taxon>
        <taxon>metagenomes</taxon>
        <taxon>organismal metagenomes</taxon>
    </lineage>
</organism>
<accession>A0A6C0HXN4</accession>
<feature type="compositionally biased region" description="Low complexity" evidence="1">
    <location>
        <begin position="153"/>
        <end position="178"/>
    </location>
</feature>
<dbReference type="AlphaFoldDB" id="A0A6C0HXN4"/>
<reference evidence="2" key="1">
    <citation type="journal article" date="2020" name="Nature">
        <title>Giant virus diversity and host interactions through global metagenomics.</title>
        <authorList>
            <person name="Schulz F."/>
            <person name="Roux S."/>
            <person name="Paez-Espino D."/>
            <person name="Jungbluth S."/>
            <person name="Walsh D.A."/>
            <person name="Denef V.J."/>
            <person name="McMahon K.D."/>
            <person name="Konstantinidis K.T."/>
            <person name="Eloe-Fadrosh E.A."/>
            <person name="Kyrpides N.C."/>
            <person name="Woyke T."/>
        </authorList>
    </citation>
    <scope>NUCLEOTIDE SEQUENCE</scope>
    <source>
        <strain evidence="2">GVMAG-M-3300023184-177</strain>
    </source>
</reference>
<evidence type="ECO:0000313" key="2">
    <source>
        <dbReference type="EMBL" id="QHT84603.1"/>
    </source>
</evidence>
<evidence type="ECO:0000256" key="1">
    <source>
        <dbReference type="SAM" id="MobiDB-lite"/>
    </source>
</evidence>
<name>A0A6C0HXN4_9ZZZZ</name>
<protein>
    <submittedName>
        <fullName evidence="2">Uncharacterized protein</fullName>
    </submittedName>
</protein>
<sequence>MSYEQKYLKYKQKYQELKKHLGKNVSELETEKYTEMPDFNLSDTPTGTVAEPKMMGGADMPETEAMDFDLSDTPTGTLVGGTVLVPAPYVPTAPLASCAGQVNPMPNINVPMAMQNKNVINHDDNATEISEIQNTEDIVKLFSQYGGKHKDSSSSSHSSRSSSTTTSTDSDISTSDSF</sequence>
<proteinExistence type="predicted"/>
<feature type="region of interest" description="Disordered" evidence="1">
    <location>
        <begin position="143"/>
        <end position="178"/>
    </location>
</feature>